<feature type="region of interest" description="Disordered" evidence="1">
    <location>
        <begin position="68"/>
        <end position="101"/>
    </location>
</feature>
<feature type="compositionally biased region" description="Basic and acidic residues" evidence="1">
    <location>
        <begin position="25"/>
        <end position="36"/>
    </location>
</feature>
<accession>A0A3N0E5V9</accession>
<evidence type="ECO:0000313" key="2">
    <source>
        <dbReference type="EMBL" id="RNL83232.1"/>
    </source>
</evidence>
<protein>
    <submittedName>
        <fullName evidence="2">Uncharacterized protein</fullName>
    </submittedName>
</protein>
<reference evidence="2 3" key="1">
    <citation type="submission" date="2018-11" db="EMBL/GenBank/DDBJ databases">
        <title>The genome draft of YIM 96095.</title>
        <authorList>
            <person name="Tang S.-K."/>
            <person name="Chunyu W.-X."/>
            <person name="Feng Y.-Z."/>
        </authorList>
    </citation>
    <scope>NUCLEOTIDE SEQUENCE [LARGE SCALE GENOMIC DNA]</scope>
    <source>
        <strain evidence="2 3">YIM 96095</strain>
    </source>
</reference>
<gene>
    <name evidence="2" type="ORF">EFW17_17245</name>
</gene>
<keyword evidence="3" id="KW-1185">Reference proteome</keyword>
<sequence>MTGVVMSAHTSADQSGDFDLITHSPDGESRGLDFRVGDLFPMDPRPHQRLKIDDPASEARPWGLRFLRTLQHPTGKRRGDTGDFTTGGGQDNQNPEDWDKD</sequence>
<evidence type="ECO:0000256" key="1">
    <source>
        <dbReference type="SAM" id="MobiDB-lite"/>
    </source>
</evidence>
<dbReference type="AlphaFoldDB" id="A0A3N0E5V9"/>
<name>A0A3N0E5V9_9ACTN</name>
<feature type="region of interest" description="Disordered" evidence="1">
    <location>
        <begin position="1"/>
        <end position="40"/>
    </location>
</feature>
<evidence type="ECO:0000313" key="3">
    <source>
        <dbReference type="Proteomes" id="UP000269198"/>
    </source>
</evidence>
<dbReference type="Proteomes" id="UP000269198">
    <property type="component" value="Unassembled WGS sequence"/>
</dbReference>
<dbReference type="EMBL" id="RJMB01000018">
    <property type="protein sequence ID" value="RNL83232.1"/>
    <property type="molecule type" value="Genomic_DNA"/>
</dbReference>
<organism evidence="2 3">
    <name type="scientific">Halostreptopolyspora alba</name>
    <dbReference type="NCBI Taxonomy" id="2487137"/>
    <lineage>
        <taxon>Bacteria</taxon>
        <taxon>Bacillati</taxon>
        <taxon>Actinomycetota</taxon>
        <taxon>Actinomycetes</taxon>
        <taxon>Streptosporangiales</taxon>
        <taxon>Nocardiopsidaceae</taxon>
        <taxon>Halostreptopolyspora</taxon>
    </lineage>
</organism>
<proteinExistence type="predicted"/>
<comment type="caution">
    <text evidence="2">The sequence shown here is derived from an EMBL/GenBank/DDBJ whole genome shotgun (WGS) entry which is preliminary data.</text>
</comment>